<evidence type="ECO:0000313" key="8">
    <source>
        <dbReference type="EMBL" id="JAG73679.1"/>
    </source>
</evidence>
<dbReference type="GO" id="GO:0032259">
    <property type="term" value="P:methylation"/>
    <property type="evidence" value="ECO:0007669"/>
    <property type="project" value="UniProtKB-KW"/>
</dbReference>
<feature type="compositionally biased region" description="Polar residues" evidence="7">
    <location>
        <begin position="1079"/>
        <end position="1088"/>
    </location>
</feature>
<feature type="compositionally biased region" description="Basic and acidic residues" evidence="7">
    <location>
        <begin position="567"/>
        <end position="602"/>
    </location>
</feature>
<feature type="region of interest" description="Disordered" evidence="7">
    <location>
        <begin position="106"/>
        <end position="134"/>
    </location>
</feature>
<evidence type="ECO:0000256" key="1">
    <source>
        <dbReference type="ARBA" id="ARBA00022603"/>
    </source>
</evidence>
<feature type="compositionally biased region" description="Basic and acidic residues" evidence="7">
    <location>
        <begin position="848"/>
        <end position="865"/>
    </location>
</feature>
<dbReference type="GO" id="GO:0003723">
    <property type="term" value="F:RNA binding"/>
    <property type="evidence" value="ECO:0007669"/>
    <property type="project" value="TreeGrafter"/>
</dbReference>
<feature type="compositionally biased region" description="Basic and acidic residues" evidence="7">
    <location>
        <begin position="712"/>
        <end position="729"/>
    </location>
</feature>
<feature type="compositionally biased region" description="Low complexity" evidence="7">
    <location>
        <begin position="918"/>
        <end position="932"/>
    </location>
</feature>
<dbReference type="GeneID" id="105270660"/>
<proteinExistence type="inferred from homology"/>
<feature type="compositionally biased region" description="Gly residues" evidence="7">
    <location>
        <begin position="1056"/>
        <end position="1072"/>
    </location>
</feature>
<comment type="caution">
    <text evidence="6">Lacks conserved residue(s) required for the propagation of feature annotation.</text>
</comment>
<feature type="compositionally biased region" description="Gly residues" evidence="7">
    <location>
        <begin position="1157"/>
        <end position="1184"/>
    </location>
</feature>
<dbReference type="Proteomes" id="UP000694866">
    <property type="component" value="Unplaced"/>
</dbReference>
<feature type="region of interest" description="Disordered" evidence="7">
    <location>
        <begin position="24"/>
        <end position="48"/>
    </location>
</feature>
<name>A0A0C9QK37_9HYME</name>
<dbReference type="EC" id="2.1.1.35" evidence="4"/>
<evidence type="ECO:0000256" key="7">
    <source>
        <dbReference type="SAM" id="MobiDB-lite"/>
    </source>
</evidence>
<feature type="compositionally biased region" description="Basic and acidic residues" evidence="7">
    <location>
        <begin position="123"/>
        <end position="134"/>
    </location>
</feature>
<evidence type="ECO:0000256" key="4">
    <source>
        <dbReference type="ARBA" id="ARBA00033763"/>
    </source>
</evidence>
<evidence type="ECO:0000313" key="9">
    <source>
        <dbReference type="EMBL" id="JAG73681.1"/>
    </source>
</evidence>
<evidence type="ECO:0000256" key="3">
    <source>
        <dbReference type="ARBA" id="ARBA00022691"/>
    </source>
</evidence>
<comment type="catalytic activity">
    <reaction evidence="5">
        <text>uridine(54) in tRNA + S-adenosyl-L-methionine = 5-methyluridine(54) in tRNA + S-adenosyl-L-homocysteine + H(+)</text>
        <dbReference type="Rhea" id="RHEA:42712"/>
        <dbReference type="Rhea" id="RHEA-COMP:10167"/>
        <dbReference type="Rhea" id="RHEA-COMP:10193"/>
        <dbReference type="ChEBI" id="CHEBI:15378"/>
        <dbReference type="ChEBI" id="CHEBI:57856"/>
        <dbReference type="ChEBI" id="CHEBI:59789"/>
        <dbReference type="ChEBI" id="CHEBI:65315"/>
        <dbReference type="ChEBI" id="CHEBI:74447"/>
        <dbReference type="EC" id="2.1.1.35"/>
    </reaction>
    <physiologicalReaction direction="left-to-right" evidence="5">
        <dbReference type="Rhea" id="RHEA:42713"/>
    </physiologicalReaction>
</comment>
<dbReference type="EMBL" id="GBYB01003912">
    <property type="protein sequence ID" value="JAG73679.1"/>
    <property type="molecule type" value="Transcribed_RNA"/>
</dbReference>
<dbReference type="GO" id="GO:0006396">
    <property type="term" value="P:RNA processing"/>
    <property type="evidence" value="ECO:0007669"/>
    <property type="project" value="InterPro"/>
</dbReference>
<reference evidence="11" key="2">
    <citation type="submission" date="2025-04" db="UniProtKB">
        <authorList>
            <consortium name="RefSeq"/>
        </authorList>
    </citation>
    <scope>IDENTIFICATION</scope>
    <source>
        <strain evidence="11">USDA-PBARC FA_bdor</strain>
        <tissue evidence="11">Whole organism</tissue>
    </source>
</reference>
<feature type="compositionally biased region" description="Polar residues" evidence="7">
    <location>
        <begin position="603"/>
        <end position="614"/>
    </location>
</feature>
<feature type="compositionally biased region" description="Low complexity" evidence="7">
    <location>
        <begin position="1185"/>
        <end position="1198"/>
    </location>
</feature>
<feature type="binding site" evidence="6">
    <location>
        <position position="432"/>
    </location>
    <ligand>
        <name>S-adenosyl-L-methionine</name>
        <dbReference type="ChEBI" id="CHEBI:59789"/>
    </ligand>
</feature>
<feature type="compositionally biased region" description="Basic and acidic residues" evidence="7">
    <location>
        <begin position="634"/>
        <end position="650"/>
    </location>
</feature>
<accession>A0A0C9QK37</accession>
<feature type="region of interest" description="Disordered" evidence="7">
    <location>
        <begin position="846"/>
        <end position="1008"/>
    </location>
</feature>
<dbReference type="RefSeq" id="XP_011310057.1">
    <property type="nucleotide sequence ID" value="XM_011311755.1"/>
</dbReference>
<comment type="similarity">
    <text evidence="6">Belongs to the class I-like SAM-binding methyltransferase superfamily. RNA M5U methyltransferase family.</text>
</comment>
<organism evidence="9">
    <name type="scientific">Fopius arisanus</name>
    <dbReference type="NCBI Taxonomy" id="64838"/>
    <lineage>
        <taxon>Eukaryota</taxon>
        <taxon>Metazoa</taxon>
        <taxon>Ecdysozoa</taxon>
        <taxon>Arthropoda</taxon>
        <taxon>Hexapoda</taxon>
        <taxon>Insecta</taxon>
        <taxon>Pterygota</taxon>
        <taxon>Neoptera</taxon>
        <taxon>Endopterygota</taxon>
        <taxon>Hymenoptera</taxon>
        <taxon>Apocrita</taxon>
        <taxon>Ichneumonoidea</taxon>
        <taxon>Braconidae</taxon>
        <taxon>Opiinae</taxon>
        <taxon>Fopius</taxon>
    </lineage>
</organism>
<feature type="compositionally biased region" description="Basic and acidic residues" evidence="7">
    <location>
        <begin position="946"/>
        <end position="957"/>
    </location>
</feature>
<evidence type="ECO:0000256" key="5">
    <source>
        <dbReference type="ARBA" id="ARBA00047278"/>
    </source>
</evidence>
<dbReference type="OrthoDB" id="10250660at2759"/>
<evidence type="ECO:0000313" key="11">
    <source>
        <dbReference type="RefSeq" id="XP_011310057.1"/>
    </source>
</evidence>
<sequence length="1198" mass="133769">MSVIDDSEAITFEVEDFQVLDECVGEEDTPPNDDNQQQEEYNDKMDDPEEIDFTADLGLDNLNDQDVMEHLNEIENIVLDAKSFGLEPSEDDKPSVTTDDCPDIILLEPDKSDDPAISEAGDDDKKEEKPIDPEHQWYEEKLTAKVETVKDRLAKLSRVLEYSYPCYKDYLQLQAKRNSTAVCKLDPPRRCPLDRPHTNRWKFICTRKPLEETGDSTEEIKDENSIGKIVKTAWRLAASGDSVSNANAFKTNPPFVMHAVKIFEDFINTETTNEDEISAVDDKGLNDERETWLWLLVRSNSNDELMLFATGKEISQGRMEELKAIYEDGEGKECKVKSLYCKTTSKVDGIVVPQTIFLSGAEALDETVGDLKIQLAPKTNFWSNTTGAEQLGRAVKDLLDPRADTTVIEIGCGLGLICLMLAAQCERVIGVDSQSEIEEAEMTCDLNKIKNATFIMGDSPETMSKLSKTVLNRKSCAVINGNTSVARKIDVIWGLRKIPSLRRVVMVTTLAKQSIRSILELINPSIPALGRPFVPIKAVVVDTLPTGQHFEVVILMERRPASSLIHPKPDRNPNAGKNDRNSTVKSDRTVNASKQDRTKSETSPRPSKSTSNTPKALATSKGVASMKRQPPRRSLPDKTLVKNPFHEKTSPRPSPKPTTKSYKSPHLRDPPPRSARPPKSILKKPVKRSHNECEVFKISVPTKHPRPSIDPNDLRSRLTHNRSEPDLAHQVREQQRILEAAKEKLATSVDPATARQLQEILNLALEQTSNMQNQLPRSVWDRIAPPEGSIMDNRSPSDVPLKGSFVQERGGQDIVITTPNAKFNERKYEGIPPASPNQLMPSGYFAVADRRDRRDKPYDRGDKWATRGRSPRRIGDRVSPRRSPPRRGLSPPRRGPSPPRRNYSPGVRRRTPPRAQMSPIRRSPPRRQLSPPRRGPSPPRRQMSPPRRDIRDFEGQRRSLGSMGPAMASMEQMEVMRRQLSPPRRGMSPPRRQMSPPRMMPSSPRRQLPTTVTPMFGDDWDIPSRGAIEQQNNWQRQSDRERAPNSGWNFGMSEGVRGGGPMERGMGVAPGGRGEDNWSGKQSLSENRWSAGGGPPGDNNWGNRGKEGFIGGAKGWEGGKEDWNDLPEDARDPWDDGGNKDRWQGPAAQNPVWSLPGGSGGQRWSQGQGGQGAQWGQRPGGFSGGFPSRSFGGFNDGR</sequence>
<evidence type="ECO:0000256" key="2">
    <source>
        <dbReference type="ARBA" id="ARBA00022679"/>
    </source>
</evidence>
<dbReference type="InterPro" id="IPR010280">
    <property type="entry name" value="U5_MeTrfase_fam"/>
</dbReference>
<keyword evidence="10" id="KW-1185">Reference proteome</keyword>
<dbReference type="Gene3D" id="3.40.50.150">
    <property type="entry name" value="Vaccinia Virus protein VP39"/>
    <property type="match status" value="1"/>
</dbReference>
<dbReference type="PANTHER" id="PTHR45904:SF2">
    <property type="entry name" value="TRNA (URACIL-5-)-METHYLTRANSFERASE HOMOLOG A"/>
    <property type="match status" value="1"/>
</dbReference>
<dbReference type="InterPro" id="IPR029063">
    <property type="entry name" value="SAM-dependent_MTases_sf"/>
</dbReference>
<dbReference type="KEGG" id="fas:105270660"/>
<feature type="region of interest" description="Disordered" evidence="7">
    <location>
        <begin position="563"/>
        <end position="729"/>
    </location>
</feature>
<gene>
    <name evidence="9" type="primary">TRMT2B_1</name>
    <name evidence="11" type="synonym">LOC105270660</name>
    <name evidence="8" type="synonym">TRMT2B_0</name>
    <name evidence="9" type="ORF">g.66728</name>
    <name evidence="8" type="ORF">g.66737</name>
</gene>
<dbReference type="SUPFAM" id="SSF53335">
    <property type="entry name" value="S-adenosyl-L-methionine-dependent methyltransferases"/>
    <property type="match status" value="1"/>
</dbReference>
<evidence type="ECO:0000313" key="10">
    <source>
        <dbReference type="Proteomes" id="UP000694866"/>
    </source>
</evidence>
<feature type="region of interest" description="Disordered" evidence="7">
    <location>
        <begin position="1030"/>
        <end position="1198"/>
    </location>
</feature>
<dbReference type="EMBL" id="GBYB01003914">
    <property type="protein sequence ID" value="JAG73681.1"/>
    <property type="molecule type" value="Transcribed_RNA"/>
</dbReference>
<evidence type="ECO:0000256" key="6">
    <source>
        <dbReference type="PROSITE-ProRule" id="PRU01024"/>
    </source>
</evidence>
<accession>A0A9R1TIX4</accession>
<reference evidence="9" key="1">
    <citation type="submission" date="2015-01" db="EMBL/GenBank/DDBJ databases">
        <title>Transcriptome Assembly of Fopius arisanus.</title>
        <authorList>
            <person name="Geib S."/>
        </authorList>
    </citation>
    <scope>NUCLEOTIDE SEQUENCE</scope>
</reference>
<dbReference type="PANTHER" id="PTHR45904">
    <property type="entry name" value="TRNA (URACIL-5-)-METHYLTRANSFERASE"/>
    <property type="match status" value="1"/>
</dbReference>
<keyword evidence="3 6" id="KW-0949">S-adenosyl-L-methionine</keyword>
<keyword evidence="1 6" id="KW-0489">Methyltransferase</keyword>
<feature type="compositionally biased region" description="Basic and acidic residues" evidence="7">
    <location>
        <begin position="1117"/>
        <end position="1143"/>
    </location>
</feature>
<dbReference type="PROSITE" id="PS51687">
    <property type="entry name" value="SAM_MT_RNA_M5U"/>
    <property type="match status" value="1"/>
</dbReference>
<dbReference type="CDD" id="cd02440">
    <property type="entry name" value="AdoMet_MTases"/>
    <property type="match status" value="1"/>
</dbReference>
<feature type="binding site" evidence="6">
    <location>
        <position position="480"/>
    </location>
    <ligand>
        <name>S-adenosyl-L-methionine</name>
        <dbReference type="ChEBI" id="CHEBI:59789"/>
    </ligand>
</feature>
<dbReference type="GO" id="GO:0030697">
    <property type="term" value="F:tRNA (uracil(54)-C5)-methyltransferase activity, S-adenosyl methionine-dependent"/>
    <property type="evidence" value="ECO:0007669"/>
    <property type="project" value="UniProtKB-EC"/>
</dbReference>
<dbReference type="InterPro" id="IPR045850">
    <property type="entry name" value="TRM2_met"/>
</dbReference>
<feature type="compositionally biased region" description="Low complexity" evidence="7">
    <location>
        <begin position="981"/>
        <end position="1006"/>
    </location>
</feature>
<protein>
    <recommendedName>
        <fullName evidence="4">tRNA (uracil(54)-C(5))-methyltransferase</fullName>
        <ecNumber evidence="4">2.1.1.35</ecNumber>
    </recommendedName>
</protein>
<keyword evidence="2 6" id="KW-0808">Transferase</keyword>
<dbReference type="AlphaFoldDB" id="A0A0C9QK37"/>